<dbReference type="Gene3D" id="3.40.462.20">
    <property type="match status" value="1"/>
</dbReference>
<keyword evidence="7" id="KW-1185">Reference proteome</keyword>
<reference evidence="6" key="1">
    <citation type="submission" date="2022-11" db="EMBL/GenBank/DDBJ databases">
        <title>Genome Resource of Sclerotinia nivalis Strain SnTB1, a Plant Pathogen Isolated from American Ginseng.</title>
        <authorList>
            <person name="Fan S."/>
        </authorList>
    </citation>
    <scope>NUCLEOTIDE SEQUENCE</scope>
    <source>
        <strain evidence="6">SnTB1</strain>
    </source>
</reference>
<dbReference type="PANTHER" id="PTHR42973:SF4">
    <property type="entry name" value="FAD BINDING DOMAIN PROTEIN"/>
    <property type="match status" value="1"/>
</dbReference>
<name>A0A9X0DPJ6_9HELO</name>
<protein>
    <recommendedName>
        <fullName evidence="5">FAD-binding PCMH-type domain-containing protein</fullName>
    </recommendedName>
</protein>
<dbReference type="SUPFAM" id="SSF56176">
    <property type="entry name" value="FAD-binding/transporter-associated domain-like"/>
    <property type="match status" value="1"/>
</dbReference>
<dbReference type="PANTHER" id="PTHR42973">
    <property type="entry name" value="BINDING OXIDOREDUCTASE, PUTATIVE (AFU_ORTHOLOGUE AFUA_1G17690)-RELATED"/>
    <property type="match status" value="1"/>
</dbReference>
<evidence type="ECO:0000256" key="4">
    <source>
        <dbReference type="ARBA" id="ARBA00023002"/>
    </source>
</evidence>
<sequence>MVFQVLLAPAVTFFVIAFSIFTMRPLRSSPKSLAQPDLPEPTAISKKLSEALPNSVFLPRDATAFSQSTSSYWAKQECEVTPACVVRPCNDQELSTAVKILKHAYDEKAKASAPGEPKGEYLFAIRSGGHSCVPNAATVKGGVLIDLRSFNEVTPSDDHDESSVVIGAGCRWMDVSKVLDERGLAVVGGRNSAVGVGGLTLGGGLSFFCPQFGLGCSNVISYDIVLASGSIITAPATNNSDLWRALKGGSNNFGIVTRFKVRSFPSGKIWSGFLYMPSSQVAKVLAAFHEVVGRVDSDEYAAGPIACFTYIQPLGLQAISVNLVHTKPPEKKWPACWDTSSFKSLFRLWSTCKVRTLTSATDEMNALNPPGRRQILASTTIKNDAATLVSTHDVYRNAIASLRSVKSLSWTLVLQPLLPVWLHKGDTNPLGLRDVNEPLVLVSFTVNWQKDEDDEQLHAATRRSIEEIERIASKNGTSHPWRYLNYCANWQRPFEGYGEENLRFLQEVSRIYDPEGLFQKGCVGGFKLDM</sequence>
<dbReference type="InterPro" id="IPR006094">
    <property type="entry name" value="Oxid_FAD_bind_N"/>
</dbReference>
<dbReference type="InterPro" id="IPR016167">
    <property type="entry name" value="FAD-bd_PCMH_sub1"/>
</dbReference>
<keyword evidence="4" id="KW-0560">Oxidoreductase</keyword>
<proteinExistence type="inferred from homology"/>
<dbReference type="Gene3D" id="3.30.465.10">
    <property type="match status" value="1"/>
</dbReference>
<evidence type="ECO:0000256" key="3">
    <source>
        <dbReference type="ARBA" id="ARBA00022827"/>
    </source>
</evidence>
<dbReference type="OrthoDB" id="2151789at2759"/>
<evidence type="ECO:0000259" key="5">
    <source>
        <dbReference type="PROSITE" id="PS51387"/>
    </source>
</evidence>
<dbReference type="InterPro" id="IPR016169">
    <property type="entry name" value="FAD-bd_PCMH_sub2"/>
</dbReference>
<dbReference type="GO" id="GO:0071949">
    <property type="term" value="F:FAD binding"/>
    <property type="evidence" value="ECO:0007669"/>
    <property type="project" value="InterPro"/>
</dbReference>
<comment type="caution">
    <text evidence="6">The sequence shown here is derived from an EMBL/GenBank/DDBJ whole genome shotgun (WGS) entry which is preliminary data.</text>
</comment>
<keyword evidence="2" id="KW-0285">Flavoprotein</keyword>
<evidence type="ECO:0000313" key="7">
    <source>
        <dbReference type="Proteomes" id="UP001152300"/>
    </source>
</evidence>
<organism evidence="6 7">
    <name type="scientific">Sclerotinia nivalis</name>
    <dbReference type="NCBI Taxonomy" id="352851"/>
    <lineage>
        <taxon>Eukaryota</taxon>
        <taxon>Fungi</taxon>
        <taxon>Dikarya</taxon>
        <taxon>Ascomycota</taxon>
        <taxon>Pezizomycotina</taxon>
        <taxon>Leotiomycetes</taxon>
        <taxon>Helotiales</taxon>
        <taxon>Sclerotiniaceae</taxon>
        <taxon>Sclerotinia</taxon>
    </lineage>
</organism>
<dbReference type="Proteomes" id="UP001152300">
    <property type="component" value="Unassembled WGS sequence"/>
</dbReference>
<gene>
    <name evidence="6" type="ORF">OCU04_003690</name>
</gene>
<dbReference type="Pfam" id="PF01565">
    <property type="entry name" value="FAD_binding_4"/>
    <property type="match status" value="1"/>
</dbReference>
<dbReference type="AlphaFoldDB" id="A0A9X0DPJ6"/>
<evidence type="ECO:0000313" key="6">
    <source>
        <dbReference type="EMBL" id="KAJ8068118.1"/>
    </source>
</evidence>
<dbReference type="InterPro" id="IPR016166">
    <property type="entry name" value="FAD-bd_PCMH"/>
</dbReference>
<dbReference type="InterPro" id="IPR050416">
    <property type="entry name" value="FAD-linked_Oxidoreductase"/>
</dbReference>
<evidence type="ECO:0000256" key="1">
    <source>
        <dbReference type="ARBA" id="ARBA00005466"/>
    </source>
</evidence>
<evidence type="ECO:0000256" key="2">
    <source>
        <dbReference type="ARBA" id="ARBA00022630"/>
    </source>
</evidence>
<dbReference type="Gene3D" id="3.30.43.10">
    <property type="entry name" value="Uridine Diphospho-n-acetylenolpyruvylglucosamine Reductase, domain 2"/>
    <property type="match status" value="1"/>
</dbReference>
<comment type="similarity">
    <text evidence="1">Belongs to the oxygen-dependent FAD-linked oxidoreductase family.</text>
</comment>
<dbReference type="InterPro" id="IPR036318">
    <property type="entry name" value="FAD-bd_PCMH-like_sf"/>
</dbReference>
<accession>A0A9X0DPJ6</accession>
<dbReference type="EMBL" id="JAPEIS010000003">
    <property type="protein sequence ID" value="KAJ8068118.1"/>
    <property type="molecule type" value="Genomic_DNA"/>
</dbReference>
<dbReference type="GO" id="GO:0016491">
    <property type="term" value="F:oxidoreductase activity"/>
    <property type="evidence" value="ECO:0007669"/>
    <property type="project" value="UniProtKB-KW"/>
</dbReference>
<keyword evidence="3" id="KW-0274">FAD</keyword>
<dbReference type="PROSITE" id="PS51387">
    <property type="entry name" value="FAD_PCMH"/>
    <property type="match status" value="1"/>
</dbReference>
<feature type="domain" description="FAD-binding PCMH-type" evidence="5">
    <location>
        <begin position="78"/>
        <end position="266"/>
    </location>
</feature>